<keyword evidence="1" id="KW-0732">Signal</keyword>
<keyword evidence="3" id="KW-1185">Reference proteome</keyword>
<evidence type="ECO:0000256" key="1">
    <source>
        <dbReference type="SAM" id="SignalP"/>
    </source>
</evidence>
<dbReference type="RefSeq" id="WP_157482322.1">
    <property type="nucleotide sequence ID" value="NZ_WOWP01000020.1"/>
</dbReference>
<feature type="signal peptide" evidence="1">
    <location>
        <begin position="1"/>
        <end position="19"/>
    </location>
</feature>
<evidence type="ECO:0000313" key="2">
    <source>
        <dbReference type="EMBL" id="MUV03368.1"/>
    </source>
</evidence>
<name>A0A6N8HEC5_9FLAO</name>
<dbReference type="EMBL" id="WOWP01000020">
    <property type="protein sequence ID" value="MUV03368.1"/>
    <property type="molecule type" value="Genomic_DNA"/>
</dbReference>
<protein>
    <submittedName>
        <fullName evidence="2">Uncharacterized protein</fullName>
    </submittedName>
</protein>
<reference evidence="2 3" key="1">
    <citation type="submission" date="2019-12" db="EMBL/GenBank/DDBJ databases">
        <authorList>
            <person name="Sun J.-Q."/>
        </authorList>
    </citation>
    <scope>NUCLEOTIDE SEQUENCE [LARGE SCALE GENOMIC DNA]</scope>
    <source>
        <strain evidence="2 3">JCM 17928</strain>
    </source>
</reference>
<organism evidence="2 3">
    <name type="scientific">Flavobacterium rakeshii</name>
    <dbReference type="NCBI Taxonomy" id="1038845"/>
    <lineage>
        <taxon>Bacteria</taxon>
        <taxon>Pseudomonadati</taxon>
        <taxon>Bacteroidota</taxon>
        <taxon>Flavobacteriia</taxon>
        <taxon>Flavobacteriales</taxon>
        <taxon>Flavobacteriaceae</taxon>
        <taxon>Flavobacterium</taxon>
    </lineage>
</organism>
<dbReference type="Proteomes" id="UP000433945">
    <property type="component" value="Unassembled WGS sequence"/>
</dbReference>
<gene>
    <name evidence="2" type="ORF">GN157_06560</name>
</gene>
<comment type="caution">
    <text evidence="2">The sequence shown here is derived from an EMBL/GenBank/DDBJ whole genome shotgun (WGS) entry which is preliminary data.</text>
</comment>
<feature type="chain" id="PRO_5026980518" evidence="1">
    <location>
        <begin position="20"/>
        <end position="165"/>
    </location>
</feature>
<dbReference type="AlphaFoldDB" id="A0A6N8HEC5"/>
<accession>A0A6N8HEC5</accession>
<sequence length="165" mass="19196">MKTTVFLFLVLIYSCSVVHSDVANKSIDGKYDAALTYLEKHMQDKPFQVADTLVYISQTAWFNINRKPDSINDIDYIAHLESLDNLYNFKNEYHSFKKSNSLAKFNVYFSKPIDNYLDAEVVNNRGRANDSHSSLTMFNTTTVYRFTFNNRNEVISVKTQKLIYN</sequence>
<dbReference type="PROSITE" id="PS51257">
    <property type="entry name" value="PROKAR_LIPOPROTEIN"/>
    <property type="match status" value="1"/>
</dbReference>
<proteinExistence type="predicted"/>
<evidence type="ECO:0000313" key="3">
    <source>
        <dbReference type="Proteomes" id="UP000433945"/>
    </source>
</evidence>